<name>A0ABV8C7M5_9PSEU</name>
<dbReference type="RefSeq" id="WP_382379514.1">
    <property type="nucleotide sequence ID" value="NZ_JBHRZI010000045.1"/>
</dbReference>
<evidence type="ECO:0000259" key="1">
    <source>
        <dbReference type="Pfam" id="PF18007"/>
    </source>
</evidence>
<evidence type="ECO:0000313" key="4">
    <source>
        <dbReference type="Proteomes" id="UP001595690"/>
    </source>
</evidence>
<dbReference type="Pfam" id="PF21043">
    <property type="entry name" value="Rv3651-like_C"/>
    <property type="match status" value="1"/>
</dbReference>
<gene>
    <name evidence="3" type="ORF">ACFOWZ_41690</name>
</gene>
<dbReference type="EMBL" id="JBHRZI010000045">
    <property type="protein sequence ID" value="MFC3898020.1"/>
    <property type="molecule type" value="Genomic_DNA"/>
</dbReference>
<evidence type="ECO:0000259" key="2">
    <source>
        <dbReference type="Pfam" id="PF21043"/>
    </source>
</evidence>
<accession>A0ABV8C7M5</accession>
<protein>
    <submittedName>
        <fullName evidence="3">GAF domain-containing protein</fullName>
    </submittedName>
</protein>
<sequence length="379" mass="41161">MISGRRHQRLGEAPSGTPLVELACLSRPIFDRGDGAMAADWLLVETFGGSRSEPTVLAVGSNPKNMVPLRSVLGRGPFLADALAVTARVIESRQSVEARTTTGRRRVIGHPLLAYGGLVHGVYLWVGPLGEDPPPRDPAGAWHINLTRHVSSRSDDLLRLYGTRADKWRNEHDLAELFAYQRLTTNADEAKALALIVNAKEGAEHLATWTVNRDDGERRAVHFACRCVEVKTPSGRVELIVRGITHDIGPAESVPAAPPPTPVLLAQQVLAAEATPGRWRAIVDLRTMRLLKWLDNPMPGVAWTLGAPHRPAIHREDLRSAVGMSKELASSGRTDGVLRLRAEDGSWMKVAVSAALLALDQRTTAALVTLTLTDRGKVD</sequence>
<feature type="domain" description="Rv3651-like N-terminal" evidence="1">
    <location>
        <begin position="40"/>
        <end position="135"/>
    </location>
</feature>
<proteinExistence type="predicted"/>
<dbReference type="Pfam" id="PF18007">
    <property type="entry name" value="Rv3651-like_N"/>
    <property type="match status" value="1"/>
</dbReference>
<keyword evidence="4" id="KW-1185">Reference proteome</keyword>
<dbReference type="Proteomes" id="UP001595690">
    <property type="component" value="Unassembled WGS sequence"/>
</dbReference>
<reference evidence="4" key="1">
    <citation type="journal article" date="2019" name="Int. J. Syst. Evol. Microbiol.">
        <title>The Global Catalogue of Microorganisms (GCM) 10K type strain sequencing project: providing services to taxonomists for standard genome sequencing and annotation.</title>
        <authorList>
            <consortium name="The Broad Institute Genomics Platform"/>
            <consortium name="The Broad Institute Genome Sequencing Center for Infectious Disease"/>
            <person name="Wu L."/>
            <person name="Ma J."/>
        </authorList>
    </citation>
    <scope>NUCLEOTIDE SEQUENCE [LARGE SCALE GENOMIC DNA]</scope>
    <source>
        <strain evidence="4">CGMCC 4.7405</strain>
    </source>
</reference>
<feature type="domain" description="Rv3651-like C-terminal" evidence="2">
    <location>
        <begin position="265"/>
        <end position="373"/>
    </location>
</feature>
<organism evidence="3 4">
    <name type="scientific">Lentzea rhizosphaerae</name>
    <dbReference type="NCBI Taxonomy" id="2041025"/>
    <lineage>
        <taxon>Bacteria</taxon>
        <taxon>Bacillati</taxon>
        <taxon>Actinomycetota</taxon>
        <taxon>Actinomycetes</taxon>
        <taxon>Pseudonocardiales</taxon>
        <taxon>Pseudonocardiaceae</taxon>
        <taxon>Lentzea</taxon>
    </lineage>
</organism>
<dbReference type="InterPro" id="IPR041458">
    <property type="entry name" value="Rv3651-like_N"/>
</dbReference>
<dbReference type="InterPro" id="IPR048578">
    <property type="entry name" value="Rv3651-like_C"/>
</dbReference>
<evidence type="ECO:0000313" key="3">
    <source>
        <dbReference type="EMBL" id="MFC3898020.1"/>
    </source>
</evidence>
<comment type="caution">
    <text evidence="3">The sequence shown here is derived from an EMBL/GenBank/DDBJ whole genome shotgun (WGS) entry which is preliminary data.</text>
</comment>